<feature type="transmembrane region" description="Helical" evidence="14">
    <location>
        <begin position="275"/>
        <end position="295"/>
    </location>
</feature>
<dbReference type="Gene3D" id="3.30.565.10">
    <property type="entry name" value="Histidine kinase-like ATPase, C-terminal domain"/>
    <property type="match status" value="1"/>
</dbReference>
<dbReference type="Pfam" id="PF00512">
    <property type="entry name" value="HisKA"/>
    <property type="match status" value="1"/>
</dbReference>
<dbReference type="GO" id="GO:0016787">
    <property type="term" value="F:hydrolase activity"/>
    <property type="evidence" value="ECO:0007669"/>
    <property type="project" value="UniProtKB-KW"/>
</dbReference>
<dbReference type="PROSITE" id="PS50109">
    <property type="entry name" value="HIS_KIN"/>
    <property type="match status" value="1"/>
</dbReference>
<dbReference type="Pfam" id="PF02518">
    <property type="entry name" value="HATPase_c"/>
    <property type="match status" value="1"/>
</dbReference>
<dbReference type="InterPro" id="IPR011006">
    <property type="entry name" value="CheY-like_superfamily"/>
</dbReference>
<keyword evidence="14" id="KW-0472">Membrane</keyword>
<keyword evidence="18" id="KW-1185">Reference proteome</keyword>
<evidence type="ECO:0000256" key="3">
    <source>
        <dbReference type="ARBA" id="ARBA00022553"/>
    </source>
</evidence>
<dbReference type="EMBL" id="LT960612">
    <property type="protein sequence ID" value="SON52688.1"/>
    <property type="molecule type" value="Genomic_DNA"/>
</dbReference>
<dbReference type="InterPro" id="IPR001789">
    <property type="entry name" value="Sig_transdc_resp-reg_receiver"/>
</dbReference>
<gene>
    <name evidence="17" type="ORF">VTAP4600_B1077</name>
</gene>
<evidence type="ECO:0000256" key="5">
    <source>
        <dbReference type="ARBA" id="ARBA00022741"/>
    </source>
</evidence>
<evidence type="ECO:0000256" key="10">
    <source>
        <dbReference type="ARBA" id="ARBA00064003"/>
    </source>
</evidence>
<dbReference type="RefSeq" id="WP_102524881.1">
    <property type="nucleotide sequence ID" value="NZ_LT960612.1"/>
</dbReference>
<dbReference type="Pfam" id="PF00072">
    <property type="entry name" value="Response_reg"/>
    <property type="match status" value="1"/>
</dbReference>
<dbReference type="SUPFAM" id="SSF47384">
    <property type="entry name" value="Homodimeric domain of signal transducing histidine kinase"/>
    <property type="match status" value="1"/>
</dbReference>
<feature type="modified residue" description="4-aspartylphosphate" evidence="12">
    <location>
        <position position="755"/>
    </location>
</feature>
<evidence type="ECO:0000256" key="8">
    <source>
        <dbReference type="ARBA" id="ARBA00022840"/>
    </source>
</evidence>
<comment type="subunit">
    <text evidence="10">At low DSF concentrations, interacts with RpfF.</text>
</comment>
<name>A0A2N8ZLB1_9VIBR</name>
<dbReference type="FunFam" id="3.30.565.10:FF:000010">
    <property type="entry name" value="Sensor histidine kinase RcsC"/>
    <property type="match status" value="1"/>
</dbReference>
<dbReference type="CDD" id="cd16922">
    <property type="entry name" value="HATPase_EvgS-ArcB-TorS-like"/>
    <property type="match status" value="1"/>
</dbReference>
<dbReference type="PANTHER" id="PTHR45339:SF1">
    <property type="entry name" value="HYBRID SIGNAL TRANSDUCTION HISTIDINE KINASE J"/>
    <property type="match status" value="1"/>
</dbReference>
<dbReference type="SUPFAM" id="SSF52172">
    <property type="entry name" value="CheY-like"/>
    <property type="match status" value="1"/>
</dbReference>
<evidence type="ECO:0000259" key="16">
    <source>
        <dbReference type="PROSITE" id="PS50110"/>
    </source>
</evidence>
<dbReference type="AlphaFoldDB" id="A0A2N8ZLB1"/>
<dbReference type="InterPro" id="IPR036890">
    <property type="entry name" value="HATPase_C_sf"/>
</dbReference>
<dbReference type="CDD" id="cd17546">
    <property type="entry name" value="REC_hyHK_CKI1_RcsC-like"/>
    <property type="match status" value="1"/>
</dbReference>
<dbReference type="GO" id="GO:0000155">
    <property type="term" value="F:phosphorelay sensor kinase activity"/>
    <property type="evidence" value="ECO:0007669"/>
    <property type="project" value="InterPro"/>
</dbReference>
<dbReference type="FunFam" id="1.10.287.130:FF:000002">
    <property type="entry name" value="Two-component osmosensing histidine kinase"/>
    <property type="match status" value="1"/>
</dbReference>
<feature type="domain" description="Histidine kinase" evidence="15">
    <location>
        <begin position="324"/>
        <end position="545"/>
    </location>
</feature>
<dbReference type="OrthoDB" id="9810730at2"/>
<evidence type="ECO:0000256" key="9">
    <source>
        <dbReference type="ARBA" id="ARBA00023012"/>
    </source>
</evidence>
<keyword evidence="14" id="KW-0812">Transmembrane</keyword>
<dbReference type="InterPro" id="IPR004358">
    <property type="entry name" value="Sig_transdc_His_kin-like_C"/>
</dbReference>
<dbReference type="Gene3D" id="3.40.50.2300">
    <property type="match status" value="1"/>
</dbReference>
<keyword evidence="14" id="KW-1133">Transmembrane helix</keyword>
<evidence type="ECO:0000256" key="4">
    <source>
        <dbReference type="ARBA" id="ARBA00022679"/>
    </source>
</evidence>
<evidence type="ECO:0000256" key="7">
    <source>
        <dbReference type="ARBA" id="ARBA00022801"/>
    </source>
</evidence>
<feature type="transmembrane region" description="Helical" evidence="14">
    <location>
        <begin position="21"/>
        <end position="39"/>
    </location>
</feature>
<reference evidence="17 18" key="1">
    <citation type="submission" date="2017-10" db="EMBL/GenBank/DDBJ databases">
        <authorList>
            <person name="Banno H."/>
            <person name="Chua N.-H."/>
        </authorList>
    </citation>
    <scope>NUCLEOTIDE SEQUENCE [LARGE SCALE GENOMIC DNA]</scope>
    <source>
        <strain evidence="17">Vibrio tapetis CECT4600</strain>
    </source>
</reference>
<dbReference type="InterPro" id="IPR003661">
    <property type="entry name" value="HisK_dim/P_dom"/>
</dbReference>
<keyword evidence="3 12" id="KW-0597">Phosphoprotein</keyword>
<sequence length="825" mass="92499">MVKSNNGRLSGSIRRQMQFSSLLVVILLAIFVVINNSYYQREADLGKLLVSISQSETHMLNIRRSEKDFLSRIDEKYIEQVANNVVMLNESVINIDEYLKQYDFVWSHSMIDLMSGIASYQTLFRRLSKLTYSIHGKDDSGLIGETQRAWFDLQRSAIESKDEELLHLITTTQQSSYVFFRFFRIKDLAILNENVSTLVEYVTVHETSSIASVFQFRDKLERLQRAYEEFGYNQEQGVHGDLRGIIHGVERQLTVLYTEIPEQIKTEMESLAIRANILLSVFIILLAGVLSYVTISVSRLEKGLYASREEAKSANRAKSTFLANMSHEIRTPLNGIIGMSEILTDTQLSITQRDYLHTIETSSQHLHALINDILDLSKIESGNLEISPVPTDVRELVYDSTSMLLARAKLKSLEIHIQVDKSIPYRLAIDEHRLRQILVNLLSNAVKFTSTGSVTVSVKVTPTRGQKCSLLFSVKDSGIGIDKAKLERIFDPFSQEDDSITRKFGGTGLGLSISYQLVDMMGGELNVKSAKGVGSDFYFNLEAPVQSYHPEPLPNLNVALLGSNSTVENDLSGCLEYYQCQSIRLYHSAATISEPCDTVIYNPTNSEEMDAQLAILTAMVPKPKILVVQKINSFELSDSLADNLVDGVIQYPLLGRRLYSALTQSSENKKRSQAKQMLAAHKSESGQSIPENESLSDSQQASKGVILVVEDNTVNQKVVSLLLTKAGFTFEIANDGLEAVELIQQNKVYDVILMDCMMPEMDGFTATINIRKFEAENGQTPMPILALTASVLEEDLNKCLEVGMNDYLPKPINKKQLMAAIDKYI</sequence>
<feature type="compositionally biased region" description="Polar residues" evidence="13">
    <location>
        <begin position="685"/>
        <end position="697"/>
    </location>
</feature>
<dbReference type="Gene3D" id="1.10.287.130">
    <property type="match status" value="1"/>
</dbReference>
<keyword evidence="5" id="KW-0547">Nucleotide-binding</keyword>
<dbReference type="InterPro" id="IPR005467">
    <property type="entry name" value="His_kinase_dom"/>
</dbReference>
<evidence type="ECO:0000313" key="18">
    <source>
        <dbReference type="Proteomes" id="UP000235828"/>
    </source>
</evidence>
<dbReference type="SUPFAM" id="SSF55874">
    <property type="entry name" value="ATPase domain of HSP90 chaperone/DNA topoisomerase II/histidine kinase"/>
    <property type="match status" value="1"/>
</dbReference>
<dbReference type="PRINTS" id="PR00344">
    <property type="entry name" value="BCTRLSENSOR"/>
</dbReference>
<dbReference type="PROSITE" id="PS50110">
    <property type="entry name" value="RESPONSE_REGULATORY"/>
    <property type="match status" value="1"/>
</dbReference>
<dbReference type="SMART" id="SM00387">
    <property type="entry name" value="HATPase_c"/>
    <property type="match status" value="1"/>
</dbReference>
<feature type="domain" description="Response regulatory" evidence="16">
    <location>
        <begin position="705"/>
        <end position="825"/>
    </location>
</feature>
<dbReference type="SMART" id="SM00388">
    <property type="entry name" value="HisKA"/>
    <property type="match status" value="1"/>
</dbReference>
<dbReference type="KEGG" id="vta:B1077"/>
<dbReference type="CDD" id="cd00082">
    <property type="entry name" value="HisKA"/>
    <property type="match status" value="1"/>
</dbReference>
<evidence type="ECO:0000256" key="6">
    <source>
        <dbReference type="ARBA" id="ARBA00022777"/>
    </source>
</evidence>
<protein>
    <recommendedName>
        <fullName evidence="11">Sensory/regulatory protein RpfC</fullName>
        <ecNumber evidence="2">2.7.13.3</ecNumber>
    </recommendedName>
</protein>
<dbReference type="SMART" id="SM00448">
    <property type="entry name" value="REC"/>
    <property type="match status" value="1"/>
</dbReference>
<accession>A0A2N8ZLB1</accession>
<dbReference type="GO" id="GO:0005524">
    <property type="term" value="F:ATP binding"/>
    <property type="evidence" value="ECO:0007669"/>
    <property type="project" value="UniProtKB-KW"/>
</dbReference>
<keyword evidence="4" id="KW-0808">Transferase</keyword>
<keyword evidence="8" id="KW-0067">ATP-binding</keyword>
<evidence type="ECO:0000256" key="12">
    <source>
        <dbReference type="PROSITE-ProRule" id="PRU00169"/>
    </source>
</evidence>
<evidence type="ECO:0000256" key="13">
    <source>
        <dbReference type="SAM" id="MobiDB-lite"/>
    </source>
</evidence>
<evidence type="ECO:0000259" key="15">
    <source>
        <dbReference type="PROSITE" id="PS50109"/>
    </source>
</evidence>
<keyword evidence="6 17" id="KW-0418">Kinase</keyword>
<proteinExistence type="predicted"/>
<organism evidence="17 18">
    <name type="scientific">Vibrio tapetis subsp. tapetis</name>
    <dbReference type="NCBI Taxonomy" id="1671868"/>
    <lineage>
        <taxon>Bacteria</taxon>
        <taxon>Pseudomonadati</taxon>
        <taxon>Pseudomonadota</taxon>
        <taxon>Gammaproteobacteria</taxon>
        <taxon>Vibrionales</taxon>
        <taxon>Vibrionaceae</taxon>
        <taxon>Vibrio</taxon>
    </lineage>
</organism>
<evidence type="ECO:0000256" key="11">
    <source>
        <dbReference type="ARBA" id="ARBA00068150"/>
    </source>
</evidence>
<dbReference type="InterPro" id="IPR036097">
    <property type="entry name" value="HisK_dim/P_sf"/>
</dbReference>
<feature type="region of interest" description="Disordered" evidence="13">
    <location>
        <begin position="665"/>
        <end position="697"/>
    </location>
</feature>
<dbReference type="PANTHER" id="PTHR45339">
    <property type="entry name" value="HYBRID SIGNAL TRANSDUCTION HISTIDINE KINASE J"/>
    <property type="match status" value="1"/>
</dbReference>
<evidence type="ECO:0000256" key="1">
    <source>
        <dbReference type="ARBA" id="ARBA00000085"/>
    </source>
</evidence>
<evidence type="ECO:0000256" key="2">
    <source>
        <dbReference type="ARBA" id="ARBA00012438"/>
    </source>
</evidence>
<dbReference type="InterPro" id="IPR003594">
    <property type="entry name" value="HATPase_dom"/>
</dbReference>
<comment type="catalytic activity">
    <reaction evidence="1">
        <text>ATP + protein L-histidine = ADP + protein N-phospho-L-histidine.</text>
        <dbReference type="EC" id="2.7.13.3"/>
    </reaction>
</comment>
<evidence type="ECO:0000313" key="17">
    <source>
        <dbReference type="EMBL" id="SON52688.1"/>
    </source>
</evidence>
<keyword evidence="7" id="KW-0378">Hydrolase</keyword>
<dbReference type="EC" id="2.7.13.3" evidence="2"/>
<evidence type="ECO:0000256" key="14">
    <source>
        <dbReference type="SAM" id="Phobius"/>
    </source>
</evidence>
<keyword evidence="9" id="KW-0902">Two-component regulatory system</keyword>
<dbReference type="Proteomes" id="UP000235828">
    <property type="component" value="Chromosome B"/>
</dbReference>